<proteinExistence type="predicted"/>
<gene>
    <name evidence="1" type="ORF">LIER_30140</name>
</gene>
<protein>
    <submittedName>
        <fullName evidence="1">Uncharacterized protein</fullName>
    </submittedName>
</protein>
<evidence type="ECO:0000313" key="1">
    <source>
        <dbReference type="EMBL" id="GAA0180646.1"/>
    </source>
</evidence>
<name>A0AAV3RLR6_LITER</name>
<accession>A0AAV3RLR6</accession>
<keyword evidence="2" id="KW-1185">Reference proteome</keyword>
<reference evidence="1 2" key="1">
    <citation type="submission" date="2024-01" db="EMBL/GenBank/DDBJ databases">
        <title>The complete chloroplast genome sequence of Lithospermum erythrorhizon: insights into the phylogenetic relationship among Boraginaceae species and the maternal lineages of purple gromwells.</title>
        <authorList>
            <person name="Okada T."/>
            <person name="Watanabe K."/>
        </authorList>
    </citation>
    <scope>NUCLEOTIDE SEQUENCE [LARGE SCALE GENOMIC DNA]</scope>
</reference>
<dbReference type="AlphaFoldDB" id="A0AAV3RLR6"/>
<dbReference type="InterPro" id="IPR013101">
    <property type="entry name" value="LRR_PRU1-like"/>
</dbReference>
<dbReference type="Pfam" id="PF07723">
    <property type="entry name" value="LRR_2"/>
    <property type="match status" value="1"/>
</dbReference>
<evidence type="ECO:0000313" key="2">
    <source>
        <dbReference type="Proteomes" id="UP001454036"/>
    </source>
</evidence>
<dbReference type="EMBL" id="BAABME010010647">
    <property type="protein sequence ID" value="GAA0180646.1"/>
    <property type="molecule type" value="Genomic_DNA"/>
</dbReference>
<organism evidence="1 2">
    <name type="scientific">Lithospermum erythrorhizon</name>
    <name type="common">Purple gromwell</name>
    <name type="synonym">Lithospermum officinale var. erythrorhizon</name>
    <dbReference type="NCBI Taxonomy" id="34254"/>
    <lineage>
        <taxon>Eukaryota</taxon>
        <taxon>Viridiplantae</taxon>
        <taxon>Streptophyta</taxon>
        <taxon>Embryophyta</taxon>
        <taxon>Tracheophyta</taxon>
        <taxon>Spermatophyta</taxon>
        <taxon>Magnoliopsida</taxon>
        <taxon>eudicotyledons</taxon>
        <taxon>Gunneridae</taxon>
        <taxon>Pentapetalae</taxon>
        <taxon>asterids</taxon>
        <taxon>lamiids</taxon>
        <taxon>Boraginales</taxon>
        <taxon>Boraginaceae</taxon>
        <taxon>Boraginoideae</taxon>
        <taxon>Lithospermeae</taxon>
        <taxon>Lithospermum</taxon>
    </lineage>
</organism>
<dbReference type="Proteomes" id="UP001454036">
    <property type="component" value="Unassembled WGS sequence"/>
</dbReference>
<sequence length="154" mass="17341">MSFLPMEDVVRPSLLLLGGHLSGKLVASIFVSMTYSELLLNKKSVYRREPYSDMTYSQNLDNWVATGIARNVKNFRIGGYSGYLSDNESINSKFRYPSVMFMSNSLETLDFSNIGTLDPPRVVRLPNVKTLRLVNVDFSSDESIERFISGCTSC</sequence>
<comment type="caution">
    <text evidence="1">The sequence shown here is derived from an EMBL/GenBank/DDBJ whole genome shotgun (WGS) entry which is preliminary data.</text>
</comment>